<gene>
    <name evidence="2" type="ORF">DFH07DRAFT_984076</name>
</gene>
<dbReference type="SUPFAM" id="SSF52047">
    <property type="entry name" value="RNI-like"/>
    <property type="match status" value="1"/>
</dbReference>
<dbReference type="Proteomes" id="UP001215280">
    <property type="component" value="Unassembled WGS sequence"/>
</dbReference>
<reference evidence="2" key="1">
    <citation type="submission" date="2023-03" db="EMBL/GenBank/DDBJ databases">
        <title>Massive genome expansion in bonnet fungi (Mycena s.s.) driven by repeated elements and novel gene families across ecological guilds.</title>
        <authorList>
            <consortium name="Lawrence Berkeley National Laboratory"/>
            <person name="Harder C.B."/>
            <person name="Miyauchi S."/>
            <person name="Viragh M."/>
            <person name="Kuo A."/>
            <person name="Thoen E."/>
            <person name="Andreopoulos B."/>
            <person name="Lu D."/>
            <person name="Skrede I."/>
            <person name="Drula E."/>
            <person name="Henrissat B."/>
            <person name="Morin E."/>
            <person name="Kohler A."/>
            <person name="Barry K."/>
            <person name="LaButti K."/>
            <person name="Morin E."/>
            <person name="Salamov A."/>
            <person name="Lipzen A."/>
            <person name="Mereny Z."/>
            <person name="Hegedus B."/>
            <person name="Baldrian P."/>
            <person name="Stursova M."/>
            <person name="Weitz H."/>
            <person name="Taylor A."/>
            <person name="Grigoriev I.V."/>
            <person name="Nagy L.G."/>
            <person name="Martin F."/>
            <person name="Kauserud H."/>
        </authorList>
    </citation>
    <scope>NUCLEOTIDE SEQUENCE</scope>
    <source>
        <strain evidence="2">CBHHK188m</strain>
    </source>
</reference>
<dbReference type="InterPro" id="IPR032675">
    <property type="entry name" value="LRR_dom_sf"/>
</dbReference>
<comment type="caution">
    <text evidence="2">The sequence shown here is derived from an EMBL/GenBank/DDBJ whole genome shotgun (WGS) entry which is preliminary data.</text>
</comment>
<feature type="region of interest" description="Disordered" evidence="1">
    <location>
        <begin position="159"/>
        <end position="185"/>
    </location>
</feature>
<feature type="compositionally biased region" description="Basic and acidic residues" evidence="1">
    <location>
        <begin position="169"/>
        <end position="183"/>
    </location>
</feature>
<name>A0AAD7N0E1_9AGAR</name>
<organism evidence="2 3">
    <name type="scientific">Mycena maculata</name>
    <dbReference type="NCBI Taxonomy" id="230809"/>
    <lineage>
        <taxon>Eukaryota</taxon>
        <taxon>Fungi</taxon>
        <taxon>Dikarya</taxon>
        <taxon>Basidiomycota</taxon>
        <taxon>Agaricomycotina</taxon>
        <taxon>Agaricomycetes</taxon>
        <taxon>Agaricomycetidae</taxon>
        <taxon>Agaricales</taxon>
        <taxon>Marasmiineae</taxon>
        <taxon>Mycenaceae</taxon>
        <taxon>Mycena</taxon>
    </lineage>
</organism>
<evidence type="ECO:0000313" key="2">
    <source>
        <dbReference type="EMBL" id="KAJ7738683.1"/>
    </source>
</evidence>
<feature type="region of interest" description="Disordered" evidence="1">
    <location>
        <begin position="1"/>
        <end position="26"/>
    </location>
</feature>
<dbReference type="EMBL" id="JARJLG010000136">
    <property type="protein sequence ID" value="KAJ7738683.1"/>
    <property type="molecule type" value="Genomic_DNA"/>
</dbReference>
<evidence type="ECO:0000256" key="1">
    <source>
        <dbReference type="SAM" id="MobiDB-lite"/>
    </source>
</evidence>
<keyword evidence="3" id="KW-1185">Reference proteome</keyword>
<evidence type="ECO:0000313" key="3">
    <source>
        <dbReference type="Proteomes" id="UP001215280"/>
    </source>
</evidence>
<dbReference type="Gene3D" id="3.80.10.10">
    <property type="entry name" value="Ribonuclease Inhibitor"/>
    <property type="match status" value="1"/>
</dbReference>
<proteinExistence type="predicted"/>
<protein>
    <submittedName>
        <fullName evidence="2">Uncharacterized protein</fullName>
    </submittedName>
</protein>
<accession>A0AAD7N0E1</accession>
<feature type="region of interest" description="Disordered" evidence="1">
    <location>
        <begin position="64"/>
        <end position="84"/>
    </location>
</feature>
<sequence length="360" mass="38509">MRNSMYHPQACYGLDDGRPNNGPNGNGERGLVSLKLDDCSLLAAPISAVALTLMIEYPDVLAPPPSHSSTVTPPPPQCSPPPPPTDRGMYGVYVVCAAAIVSGGRSFPPPPNMLPSPAYESIGDGQCGQGMPAGSTGTWQGCNEGWGWALHVPGQELPVKAPSGMGAAADKEREREREKERDGPSATLLDKVGALDALLRVGALRTLDLKGNDLRMGITYIAQVLKRNQTLKVLNLAENKLNVTFLVSLAEAIVRLSLVLLLDVIINNQGHRNTIRAWRRTLTRELGNTIQTTEDPLRMEELLGVNDELTALVTPAPALGRPTLMLQGLGFKWTPGAPLASPALEDGSIKKVCLGDHVFR</sequence>
<dbReference type="AlphaFoldDB" id="A0AAD7N0E1"/>